<reference evidence="1" key="1">
    <citation type="submission" date="2021-01" db="EMBL/GenBank/DDBJ databases">
        <authorList>
            <person name="Zhong Y.L."/>
        </authorList>
    </citation>
    <scope>NUCLEOTIDE SEQUENCE</scope>
    <source>
        <strain evidence="1">KCTC 23302</strain>
    </source>
</reference>
<dbReference type="RefSeq" id="WP_201922146.1">
    <property type="nucleotide sequence ID" value="NZ_BAABAX010000014.1"/>
</dbReference>
<name>A0A936ZZT3_9FLAO</name>
<proteinExistence type="predicted"/>
<dbReference type="AlphaFoldDB" id="A0A936ZZT3"/>
<accession>A0A936ZZT3</accession>
<comment type="caution">
    <text evidence="1">The sequence shown here is derived from an EMBL/GenBank/DDBJ whole genome shotgun (WGS) entry which is preliminary data.</text>
</comment>
<organism evidence="1 2">
    <name type="scientific">Aquimarina mytili</name>
    <dbReference type="NCBI Taxonomy" id="874423"/>
    <lineage>
        <taxon>Bacteria</taxon>
        <taxon>Pseudomonadati</taxon>
        <taxon>Bacteroidota</taxon>
        <taxon>Flavobacteriia</taxon>
        <taxon>Flavobacteriales</taxon>
        <taxon>Flavobacteriaceae</taxon>
        <taxon>Aquimarina</taxon>
    </lineage>
</organism>
<gene>
    <name evidence="1" type="ORF">JJQ60_15405</name>
</gene>
<protein>
    <submittedName>
        <fullName evidence="1">Uncharacterized protein</fullName>
    </submittedName>
</protein>
<dbReference type="EMBL" id="JAERQJ010000006">
    <property type="protein sequence ID" value="MBL0684915.1"/>
    <property type="molecule type" value="Genomic_DNA"/>
</dbReference>
<evidence type="ECO:0000313" key="2">
    <source>
        <dbReference type="Proteomes" id="UP000651057"/>
    </source>
</evidence>
<dbReference type="Proteomes" id="UP000651057">
    <property type="component" value="Unassembled WGS sequence"/>
</dbReference>
<sequence>MKKTFTTKSEGIQCEKIYTTVSDFPAIRNQFTYKEQLEFHFDSIQGFAEDEGKVFPAIDLFILDKNNDTLVTKNILDGKQAYRPSLLKLTVKHILEDPLHTGNAYTMNIIVKDTKGPGVFFTEFPFEIIKNEHINTKETLVKYKEIYLFQKEWNGNEVTVHPKRVMSGQEIYLAIIDAKGFSEQNGQTTLKFLLKAKDASGKEILNFPLDNFTIDSRMVQSRLYVNFSLPGGHQNPISLDIAINDVNSGAKIEAKVDLNVR</sequence>
<evidence type="ECO:0000313" key="1">
    <source>
        <dbReference type="EMBL" id="MBL0684915.1"/>
    </source>
</evidence>
<keyword evidence="2" id="KW-1185">Reference proteome</keyword>